<comment type="caution">
    <text evidence="1">The sequence shown here is derived from an EMBL/GenBank/DDBJ whole genome shotgun (WGS) entry which is preliminary data.</text>
</comment>
<organism evidence="1 2">
    <name type="scientific">Chryseobacterium defluvii</name>
    <dbReference type="NCBI Taxonomy" id="160396"/>
    <lineage>
        <taxon>Bacteria</taxon>
        <taxon>Pseudomonadati</taxon>
        <taxon>Bacteroidota</taxon>
        <taxon>Flavobacteriia</taxon>
        <taxon>Flavobacteriales</taxon>
        <taxon>Weeksellaceae</taxon>
        <taxon>Chryseobacterium group</taxon>
        <taxon>Chryseobacterium</taxon>
    </lineage>
</organism>
<proteinExistence type="predicted"/>
<gene>
    <name evidence="1" type="ORF">BCF58_0251</name>
</gene>
<dbReference type="Proteomes" id="UP000272428">
    <property type="component" value="Unassembled WGS sequence"/>
</dbReference>
<dbReference type="EMBL" id="RBXB01000001">
    <property type="protein sequence ID" value="RKT01040.1"/>
    <property type="molecule type" value="Genomic_DNA"/>
</dbReference>
<sequence length="196" mass="23491">MGRWSNCPDEVESLKNITINDLKKLCYLQPNVYLNRNIFWTNQIGERTSSITIVIDTSDTDGYITFDYTYNQSQKINYKVRLITRPSNLGNGLLWFFVCPSTQKVCRKLHLNSGYFLHRTAFNGVYYEKQLQSKKWREWERMFGSFLDDKIYEEMNKKHFKKYYKGKPTKKYLQLMKKINSRKVVNFEDIEKALLL</sequence>
<dbReference type="RefSeq" id="WP_121459988.1">
    <property type="nucleotide sequence ID" value="NZ_RBXB01000001.1"/>
</dbReference>
<accession>A0A495SNM6</accession>
<name>A0A495SNM6_9FLAO</name>
<protein>
    <submittedName>
        <fullName evidence="1">Uncharacterized protein</fullName>
    </submittedName>
</protein>
<keyword evidence="2" id="KW-1185">Reference proteome</keyword>
<dbReference type="AlphaFoldDB" id="A0A495SNM6"/>
<evidence type="ECO:0000313" key="2">
    <source>
        <dbReference type="Proteomes" id="UP000272428"/>
    </source>
</evidence>
<reference evidence="1 2" key="1">
    <citation type="submission" date="2018-10" db="EMBL/GenBank/DDBJ databases">
        <title>Genomic Encyclopedia of Archaeal and Bacterial Type Strains, Phase II (KMG-II): from individual species to whole genera.</title>
        <authorList>
            <person name="Goeker M."/>
        </authorList>
    </citation>
    <scope>NUCLEOTIDE SEQUENCE [LARGE SCALE GENOMIC DNA]</scope>
    <source>
        <strain evidence="1 2">DSM 14219</strain>
    </source>
</reference>
<dbReference type="OrthoDB" id="837641at2"/>
<evidence type="ECO:0000313" key="1">
    <source>
        <dbReference type="EMBL" id="RKT01040.1"/>
    </source>
</evidence>